<proteinExistence type="inferred from homology"/>
<feature type="domain" description="Adenylosuccinate lyase C-terminal" evidence="13">
    <location>
        <begin position="362"/>
        <end position="449"/>
    </location>
</feature>
<sequence length="451" mass="50539">MSIPFSSTLEDRYLMIERYSLPEMAAIWTTAHKTDKWLQVELLACEGWAREGVIPQDAIEKIRQARYNAQRMQEIEQETHHDIISFLRSIQEQMGPEGRFIHLGMTSSDVLDTGLAAQLKEAGALLSTSLATLTDAVAKVAVQHKYTVMTGRSHGIHAEPLTFGLKMALWVDELRRHQKRLAEAIEQVTVGKISGPVGTHASVPPQIEEYVCEQMGLGVAPISNQIVQRDRHAHFMTTLALVGSSLEKMAQEIRHLQRTEVSEAFEPFGSGQQGSSSMPHKRNPELCERICGLARLLRGYAVTAMENVALWHERDISHSSTERIIIPDSCTLLHYMLHIFTNVISGLDVDSERMLANLHMTGGLVFSQRILLALIDKGVGRQEAYKMVQRNAKKVWSQTSHGAIQGPALVEALSSDSEVSQYLNRHELDELTNTDYYTKYVETAFQRIGLA</sequence>
<dbReference type="InterPro" id="IPR019468">
    <property type="entry name" value="AdenyloSucc_lyase_C"/>
</dbReference>
<dbReference type="EC" id="4.3.2.2" evidence="4 11"/>
<dbReference type="PRINTS" id="PR00145">
    <property type="entry name" value="ARGSUCLYASE"/>
</dbReference>
<dbReference type="EMBL" id="BIFR01000001">
    <property type="protein sequence ID" value="GCE13838.1"/>
    <property type="molecule type" value="Genomic_DNA"/>
</dbReference>
<dbReference type="GO" id="GO:0006189">
    <property type="term" value="P:'de novo' IMP biosynthetic process"/>
    <property type="evidence" value="ECO:0007669"/>
    <property type="project" value="UniProtKB-UniPathway"/>
</dbReference>
<reference evidence="15" key="1">
    <citation type="submission" date="2018-12" db="EMBL/GenBank/DDBJ databases">
        <title>Tengunoibacter tsumagoiensis gen. nov., sp. nov., Dictyobacter kobayashii sp. nov., D. alpinus sp. nov., and D. joshuensis sp. nov. and description of Dictyobacteraceae fam. nov. within the order Ktedonobacterales isolated from Tengu-no-mugimeshi.</title>
        <authorList>
            <person name="Wang C.M."/>
            <person name="Zheng Y."/>
            <person name="Sakai Y."/>
            <person name="Toyoda A."/>
            <person name="Minakuchi Y."/>
            <person name="Abe K."/>
            <person name="Yokota A."/>
            <person name="Yabe S."/>
        </authorList>
    </citation>
    <scope>NUCLEOTIDE SEQUENCE [LARGE SCALE GENOMIC DNA]</scope>
    <source>
        <strain evidence="15">Uno3</strain>
    </source>
</reference>
<dbReference type="FunFam" id="1.20.200.10:FF:000008">
    <property type="entry name" value="Adenylosuccinate lyase"/>
    <property type="match status" value="1"/>
</dbReference>
<evidence type="ECO:0000256" key="7">
    <source>
        <dbReference type="ARBA" id="ARBA00023239"/>
    </source>
</evidence>
<evidence type="ECO:0000256" key="9">
    <source>
        <dbReference type="ARBA" id="ARBA00030717"/>
    </source>
</evidence>
<comment type="similarity">
    <text evidence="3 12">Belongs to the lyase 1 family. Adenylosuccinate lyase subfamily.</text>
</comment>
<comment type="pathway">
    <text evidence="2 12">Purine metabolism; AMP biosynthesis via de novo pathway; AMP from IMP: step 2/2.</text>
</comment>
<keyword evidence="7 12" id="KW-0456">Lyase</keyword>
<dbReference type="Gene3D" id="1.10.275.10">
    <property type="entry name" value="Fumarase/aspartase (N-terminal domain)"/>
    <property type="match status" value="1"/>
</dbReference>
<dbReference type="UniPathway" id="UPA00075">
    <property type="reaction ID" value="UER00336"/>
</dbReference>
<dbReference type="Gene3D" id="1.20.200.10">
    <property type="entry name" value="Fumarase/aspartase (Central domain)"/>
    <property type="match status" value="1"/>
</dbReference>
<evidence type="ECO:0000256" key="1">
    <source>
        <dbReference type="ARBA" id="ARBA00004706"/>
    </source>
</evidence>
<dbReference type="PANTHER" id="PTHR43172">
    <property type="entry name" value="ADENYLOSUCCINATE LYASE"/>
    <property type="match status" value="1"/>
</dbReference>
<dbReference type="InterPro" id="IPR022761">
    <property type="entry name" value="Fumarate_lyase_N"/>
</dbReference>
<keyword evidence="15" id="KW-1185">Reference proteome</keyword>
<dbReference type="AlphaFoldDB" id="A0A402A3V4"/>
<dbReference type="Pfam" id="PF00206">
    <property type="entry name" value="Lyase_1"/>
    <property type="match status" value="1"/>
</dbReference>
<dbReference type="PROSITE" id="PS00163">
    <property type="entry name" value="FUMARATE_LYASES"/>
    <property type="match status" value="1"/>
</dbReference>
<comment type="pathway">
    <text evidence="1 12">Purine metabolism; IMP biosynthesis via de novo pathway; 5-amino-1-(5-phospho-D-ribosyl)imidazole-4-carboxamide from 5-amino-1-(5-phospho-D-ribosyl)imidazole-4-carboxylate: step 2/2.</text>
</comment>
<dbReference type="FunFam" id="1.10.40.30:FF:000007">
    <property type="entry name" value="Adenylosuccinate lyase"/>
    <property type="match status" value="1"/>
</dbReference>
<dbReference type="InterPro" id="IPR000362">
    <property type="entry name" value="Fumarate_lyase_fam"/>
</dbReference>
<evidence type="ECO:0000256" key="6">
    <source>
        <dbReference type="ARBA" id="ARBA00022755"/>
    </source>
</evidence>
<dbReference type="UniPathway" id="UPA00074">
    <property type="reaction ID" value="UER00132"/>
</dbReference>
<dbReference type="InterPro" id="IPR024083">
    <property type="entry name" value="Fumarase/histidase_N"/>
</dbReference>
<dbReference type="PRINTS" id="PR00149">
    <property type="entry name" value="FUMRATELYASE"/>
</dbReference>
<dbReference type="GO" id="GO:0004018">
    <property type="term" value="F:N6-(1,2-dicarboxyethyl)AMP AMP-lyase (fumarate-forming) activity"/>
    <property type="evidence" value="ECO:0007669"/>
    <property type="project" value="UniProtKB-UniRule"/>
</dbReference>
<evidence type="ECO:0000313" key="15">
    <source>
        <dbReference type="Proteomes" id="UP000287352"/>
    </source>
</evidence>
<evidence type="ECO:0000313" key="14">
    <source>
        <dbReference type="EMBL" id="GCE13838.1"/>
    </source>
</evidence>
<accession>A0A402A3V4</accession>
<evidence type="ECO:0000256" key="8">
    <source>
        <dbReference type="ARBA" id="ARBA00024477"/>
    </source>
</evidence>
<dbReference type="GO" id="GO:0070626">
    <property type="term" value="F:(S)-2-(5-amino-1-(5-phospho-D-ribosyl)imidazole-4-carboxamido) succinate lyase (fumarate-forming) activity"/>
    <property type="evidence" value="ECO:0007669"/>
    <property type="project" value="TreeGrafter"/>
</dbReference>
<dbReference type="PANTHER" id="PTHR43172:SF1">
    <property type="entry name" value="ADENYLOSUCCINATE LYASE"/>
    <property type="match status" value="1"/>
</dbReference>
<dbReference type="Gene3D" id="1.10.40.30">
    <property type="entry name" value="Fumarase/aspartase (C-terminal domain)"/>
    <property type="match status" value="1"/>
</dbReference>
<name>A0A402A3V4_9CHLR</name>
<evidence type="ECO:0000256" key="4">
    <source>
        <dbReference type="ARBA" id="ARBA00012339"/>
    </source>
</evidence>
<organism evidence="14 15">
    <name type="scientific">Tengunoibacter tsumagoiensis</name>
    <dbReference type="NCBI Taxonomy" id="2014871"/>
    <lineage>
        <taxon>Bacteria</taxon>
        <taxon>Bacillati</taxon>
        <taxon>Chloroflexota</taxon>
        <taxon>Ktedonobacteria</taxon>
        <taxon>Ktedonobacterales</taxon>
        <taxon>Dictyobacteraceae</taxon>
        <taxon>Tengunoibacter</taxon>
    </lineage>
</organism>
<evidence type="ECO:0000256" key="5">
    <source>
        <dbReference type="ARBA" id="ARBA00017058"/>
    </source>
</evidence>
<comment type="catalytic activity">
    <reaction evidence="10">
        <text>N(6)-(1,2-dicarboxyethyl)-AMP = fumarate + AMP</text>
        <dbReference type="Rhea" id="RHEA:16853"/>
        <dbReference type="ChEBI" id="CHEBI:29806"/>
        <dbReference type="ChEBI" id="CHEBI:57567"/>
        <dbReference type="ChEBI" id="CHEBI:456215"/>
        <dbReference type="EC" id="4.3.2.2"/>
    </reaction>
    <physiologicalReaction direction="left-to-right" evidence="10">
        <dbReference type="Rhea" id="RHEA:16854"/>
    </physiologicalReaction>
</comment>
<dbReference type="CDD" id="cd01360">
    <property type="entry name" value="Adenylsuccinate_lyase_1"/>
    <property type="match status" value="1"/>
</dbReference>
<gene>
    <name evidence="14" type="ORF">KTT_36970</name>
</gene>
<evidence type="ECO:0000256" key="12">
    <source>
        <dbReference type="RuleBase" id="RU361172"/>
    </source>
</evidence>
<dbReference type="GO" id="GO:0044208">
    <property type="term" value="P:'de novo' AMP biosynthetic process"/>
    <property type="evidence" value="ECO:0007669"/>
    <property type="project" value="UniProtKB-UniPathway"/>
</dbReference>
<evidence type="ECO:0000256" key="10">
    <source>
        <dbReference type="ARBA" id="ARBA00049115"/>
    </source>
</evidence>
<dbReference type="GO" id="GO:0005829">
    <property type="term" value="C:cytosol"/>
    <property type="evidence" value="ECO:0007669"/>
    <property type="project" value="TreeGrafter"/>
</dbReference>
<dbReference type="SMART" id="SM00998">
    <property type="entry name" value="ADSL_C"/>
    <property type="match status" value="1"/>
</dbReference>
<dbReference type="SUPFAM" id="SSF48557">
    <property type="entry name" value="L-aspartase-like"/>
    <property type="match status" value="1"/>
</dbReference>
<dbReference type="InterPro" id="IPR004769">
    <property type="entry name" value="Pur_lyase"/>
</dbReference>
<evidence type="ECO:0000256" key="2">
    <source>
        <dbReference type="ARBA" id="ARBA00004734"/>
    </source>
</evidence>
<comment type="catalytic activity">
    <reaction evidence="8">
        <text>(2S)-2-[5-amino-1-(5-phospho-beta-D-ribosyl)imidazole-4-carboxamido]succinate = 5-amino-1-(5-phospho-beta-D-ribosyl)imidazole-4-carboxamide + fumarate</text>
        <dbReference type="Rhea" id="RHEA:23920"/>
        <dbReference type="ChEBI" id="CHEBI:29806"/>
        <dbReference type="ChEBI" id="CHEBI:58443"/>
        <dbReference type="ChEBI" id="CHEBI:58475"/>
        <dbReference type="EC" id="4.3.2.2"/>
    </reaction>
    <physiologicalReaction direction="left-to-right" evidence="8">
        <dbReference type="Rhea" id="RHEA:23921"/>
    </physiologicalReaction>
</comment>
<evidence type="ECO:0000256" key="3">
    <source>
        <dbReference type="ARBA" id="ARBA00008273"/>
    </source>
</evidence>
<protein>
    <recommendedName>
        <fullName evidence="5 11">Adenylosuccinate lyase</fullName>
        <shortName evidence="12">ASL</shortName>
        <ecNumber evidence="4 11">4.3.2.2</ecNumber>
    </recommendedName>
    <alternativeName>
        <fullName evidence="9 12">Adenylosuccinase</fullName>
    </alternativeName>
</protein>
<keyword evidence="6 12" id="KW-0658">Purine biosynthesis</keyword>
<dbReference type="InterPro" id="IPR008948">
    <property type="entry name" value="L-Aspartase-like"/>
</dbReference>
<evidence type="ECO:0000256" key="11">
    <source>
        <dbReference type="NCBIfam" id="TIGR00928"/>
    </source>
</evidence>
<dbReference type="InterPro" id="IPR020557">
    <property type="entry name" value="Fumarate_lyase_CS"/>
</dbReference>
<dbReference type="Pfam" id="PF10397">
    <property type="entry name" value="ADSL_C"/>
    <property type="match status" value="1"/>
</dbReference>
<comment type="caution">
    <text evidence="14">The sequence shown here is derived from an EMBL/GenBank/DDBJ whole genome shotgun (WGS) entry which is preliminary data.</text>
</comment>
<dbReference type="Proteomes" id="UP000287352">
    <property type="component" value="Unassembled WGS sequence"/>
</dbReference>
<dbReference type="NCBIfam" id="TIGR00928">
    <property type="entry name" value="purB"/>
    <property type="match status" value="1"/>
</dbReference>
<evidence type="ECO:0000259" key="13">
    <source>
        <dbReference type="SMART" id="SM00998"/>
    </source>
</evidence>